<accession>A0A0M6Y398</accession>
<organism evidence="1 2">
    <name type="scientific">Roseibium aggregatum</name>
    <dbReference type="NCBI Taxonomy" id="187304"/>
    <lineage>
        <taxon>Bacteria</taxon>
        <taxon>Pseudomonadati</taxon>
        <taxon>Pseudomonadota</taxon>
        <taxon>Alphaproteobacteria</taxon>
        <taxon>Hyphomicrobiales</taxon>
        <taxon>Stappiaceae</taxon>
        <taxon>Roseibium</taxon>
    </lineage>
</organism>
<dbReference type="AlphaFoldDB" id="A0A0M6Y398"/>
<dbReference type="EMBL" id="CXST01000002">
    <property type="protein sequence ID" value="CTQ44576.1"/>
    <property type="molecule type" value="Genomic_DNA"/>
</dbReference>
<gene>
    <name evidence="1" type="ORF">LAL4801_03021</name>
</gene>
<dbReference type="Proteomes" id="UP000048926">
    <property type="component" value="Unassembled WGS sequence"/>
</dbReference>
<evidence type="ECO:0000313" key="2">
    <source>
        <dbReference type="Proteomes" id="UP000048926"/>
    </source>
</evidence>
<evidence type="ECO:0000313" key="1">
    <source>
        <dbReference type="EMBL" id="CTQ44576.1"/>
    </source>
</evidence>
<proteinExistence type="predicted"/>
<protein>
    <submittedName>
        <fullName evidence="1">Uncharacterized protein</fullName>
    </submittedName>
</protein>
<sequence>MNENNTRKQLLIAKSALQAGLFMCAALVPVLQAEAQTRRQPDTTQLTCDQTQDLIKRFGGINLKSGPYKFDRFVVGRNQCFSGQTVRPTFVPTKDNPKCSVLVCAEMGQARQ</sequence>
<dbReference type="RefSeq" id="WP_145915833.1">
    <property type="nucleotide sequence ID" value="NZ_CP045622.1"/>
</dbReference>
<keyword evidence="2" id="KW-1185">Reference proteome</keyword>
<reference evidence="2" key="1">
    <citation type="submission" date="2015-07" db="EMBL/GenBank/DDBJ databases">
        <authorList>
            <person name="Rodrigo-Torres Lidia"/>
            <person name="Arahal R.David."/>
        </authorList>
    </citation>
    <scope>NUCLEOTIDE SEQUENCE [LARGE SCALE GENOMIC DNA]</scope>
    <source>
        <strain evidence="2">CECT 4801</strain>
    </source>
</reference>
<name>A0A0M6Y398_9HYPH</name>